<sequence length="105" mass="12164">MIIADVRSHGYYDPGMQRIKNSIRVEPHRLKEELIALREFMVPECEVYLYCSCLRDTTSVRVAHMLMQENCHTKVITGGMKAWIKAGGEVELVPETDLQHMPRFD</sequence>
<evidence type="ECO:0000313" key="2">
    <source>
        <dbReference type="EMBL" id="XCB23319.1"/>
    </source>
</evidence>
<dbReference type="Gene3D" id="3.40.250.10">
    <property type="entry name" value="Rhodanese-like domain"/>
    <property type="match status" value="1"/>
</dbReference>
<dbReference type="AlphaFoldDB" id="A0AAU7Z3A2"/>
<protein>
    <submittedName>
        <fullName evidence="2">Rhodanese-like domain-containing protein</fullName>
    </submittedName>
</protein>
<dbReference type="CDD" id="cd00158">
    <property type="entry name" value="RHOD"/>
    <property type="match status" value="1"/>
</dbReference>
<dbReference type="RefSeq" id="WP_353072958.1">
    <property type="nucleotide sequence ID" value="NZ_CP132938.1"/>
</dbReference>
<organism evidence="2">
    <name type="scientific">Tunturiibacter gelidiferens</name>
    <dbReference type="NCBI Taxonomy" id="3069689"/>
    <lineage>
        <taxon>Bacteria</taxon>
        <taxon>Pseudomonadati</taxon>
        <taxon>Acidobacteriota</taxon>
        <taxon>Terriglobia</taxon>
        <taxon>Terriglobales</taxon>
        <taxon>Acidobacteriaceae</taxon>
        <taxon>Tunturiibacter</taxon>
    </lineage>
</organism>
<name>A0AAU7Z3A2_9BACT</name>
<dbReference type="Pfam" id="PF00581">
    <property type="entry name" value="Rhodanese"/>
    <property type="match status" value="1"/>
</dbReference>
<proteinExistence type="predicted"/>
<evidence type="ECO:0000259" key="1">
    <source>
        <dbReference type="PROSITE" id="PS50206"/>
    </source>
</evidence>
<accession>A0AAU7Z3A2</accession>
<reference evidence="2" key="2">
    <citation type="journal article" date="2024" name="Environ. Microbiol.">
        <title>Genome analysis and description of Tunturibacter gen. nov. expands the diversity of Terriglobia in tundra soils.</title>
        <authorList>
            <person name="Messyasz A."/>
            <person name="Mannisto M.K."/>
            <person name="Kerkhof L.J."/>
            <person name="Haggblom M.M."/>
        </authorList>
    </citation>
    <scope>NUCLEOTIDE SEQUENCE</scope>
    <source>
        <strain evidence="2">M8UP39</strain>
    </source>
</reference>
<dbReference type="EMBL" id="CP132938">
    <property type="protein sequence ID" value="XCB23319.1"/>
    <property type="molecule type" value="Genomic_DNA"/>
</dbReference>
<reference evidence="2" key="1">
    <citation type="submission" date="2023-08" db="EMBL/GenBank/DDBJ databases">
        <authorList>
            <person name="Messyasz A."/>
            <person name="Mannisto M.K."/>
            <person name="Kerkhof L.J."/>
            <person name="Haggblom M."/>
        </authorList>
    </citation>
    <scope>NUCLEOTIDE SEQUENCE</scope>
    <source>
        <strain evidence="2">M8UP39</strain>
    </source>
</reference>
<dbReference type="SUPFAM" id="SSF52821">
    <property type="entry name" value="Rhodanese/Cell cycle control phosphatase"/>
    <property type="match status" value="1"/>
</dbReference>
<feature type="domain" description="Rhodanese" evidence="1">
    <location>
        <begin position="18"/>
        <end position="92"/>
    </location>
</feature>
<gene>
    <name evidence="2" type="ORF">RBB81_05170</name>
</gene>
<dbReference type="InterPro" id="IPR036873">
    <property type="entry name" value="Rhodanese-like_dom_sf"/>
</dbReference>
<dbReference type="PROSITE" id="PS50206">
    <property type="entry name" value="RHODANESE_3"/>
    <property type="match status" value="1"/>
</dbReference>
<dbReference type="KEGG" id="tgi:RBB81_05170"/>
<dbReference type="InterPro" id="IPR001763">
    <property type="entry name" value="Rhodanese-like_dom"/>
</dbReference>